<dbReference type="GO" id="GO:0005737">
    <property type="term" value="C:cytoplasm"/>
    <property type="evidence" value="ECO:0007669"/>
    <property type="project" value="TreeGrafter"/>
</dbReference>
<dbReference type="PANTHER" id="PTHR48079">
    <property type="entry name" value="PROTEIN YEEZ"/>
    <property type="match status" value="1"/>
</dbReference>
<sequence length="305" mass="33487">MRVVVTGASGDFGTVLLRRLVTEQWVRSIVAVARSPLRVSDERIETVALDLASDPVEPALAGADVVIHCAFVVEEPRDKAAARRVNVDGSARLLRAADAAGVSVCVMTSSVNAYGPRGGPDVVDESAPIGAGPEHYYLHHKALMEEDIRRWRRSSDGRMAVPVLRPTYIVGPDIDNSGLRQMRARVVAYPTPSRSYYQFLHQDDLAEAYMRVIRDRVDGEFNVGAEDAVSVADLCRWNRSLCLPLPLRLAGRLADVGYRLRLLSYSSHWVTPGEPVTTSRRLREATGWSPGRSSADAARSMLAPR</sequence>
<dbReference type="GO" id="GO:0004029">
    <property type="term" value="F:aldehyde dehydrogenase (NAD+) activity"/>
    <property type="evidence" value="ECO:0007669"/>
    <property type="project" value="TreeGrafter"/>
</dbReference>
<dbReference type="Proteomes" id="UP000244928">
    <property type="component" value="Chromosome"/>
</dbReference>
<dbReference type="RefSeq" id="WP_108847980.1">
    <property type="nucleotide sequence ID" value="NZ_CP015449.1"/>
</dbReference>
<reference evidence="3 4" key="1">
    <citation type="submission" date="2016-04" db="EMBL/GenBank/DDBJ databases">
        <title>Complete genome sequence of Dietzia lutea YIM 80766T, a strain isolated from desert soil in Egypt.</title>
        <authorList>
            <person name="Zhao J."/>
            <person name="Hu B."/>
            <person name="Geng S."/>
            <person name="Nie Y."/>
            <person name="Tang Y."/>
        </authorList>
    </citation>
    <scope>NUCLEOTIDE SEQUENCE [LARGE SCALE GENOMIC DNA]</scope>
    <source>
        <strain evidence="3 4">YIM 80766</strain>
    </source>
</reference>
<dbReference type="AlphaFoldDB" id="A0A2S1R961"/>
<name>A0A2S1R961_9ACTN</name>
<dbReference type="SUPFAM" id="SSF51735">
    <property type="entry name" value="NAD(P)-binding Rossmann-fold domains"/>
    <property type="match status" value="1"/>
</dbReference>
<dbReference type="Pfam" id="PF01370">
    <property type="entry name" value="Epimerase"/>
    <property type="match status" value="1"/>
</dbReference>
<gene>
    <name evidence="3" type="ORF">A6035_11985</name>
</gene>
<keyword evidence="4" id="KW-1185">Reference proteome</keyword>
<dbReference type="EMBL" id="CP015449">
    <property type="protein sequence ID" value="AWH92771.1"/>
    <property type="molecule type" value="Genomic_DNA"/>
</dbReference>
<evidence type="ECO:0000313" key="3">
    <source>
        <dbReference type="EMBL" id="AWH92771.1"/>
    </source>
</evidence>
<evidence type="ECO:0000256" key="1">
    <source>
        <dbReference type="SAM" id="MobiDB-lite"/>
    </source>
</evidence>
<evidence type="ECO:0000313" key="4">
    <source>
        <dbReference type="Proteomes" id="UP000244928"/>
    </source>
</evidence>
<dbReference type="OrthoDB" id="3338687at2"/>
<accession>A0A2S1R961</accession>
<protein>
    <recommendedName>
        <fullName evidence="2">NAD-dependent epimerase/dehydratase domain-containing protein</fullName>
    </recommendedName>
</protein>
<organism evidence="3 4">
    <name type="scientific">Dietzia lutea</name>
    <dbReference type="NCBI Taxonomy" id="546160"/>
    <lineage>
        <taxon>Bacteria</taxon>
        <taxon>Bacillati</taxon>
        <taxon>Actinomycetota</taxon>
        <taxon>Actinomycetes</taxon>
        <taxon>Mycobacteriales</taxon>
        <taxon>Dietziaceae</taxon>
        <taxon>Dietzia</taxon>
    </lineage>
</organism>
<dbReference type="PANTHER" id="PTHR48079:SF6">
    <property type="entry name" value="NAD(P)-BINDING DOMAIN-CONTAINING PROTEIN-RELATED"/>
    <property type="match status" value="1"/>
</dbReference>
<dbReference type="InterPro" id="IPR051783">
    <property type="entry name" value="NAD(P)-dependent_oxidoreduct"/>
</dbReference>
<dbReference type="KEGG" id="dlu:A6035_11985"/>
<evidence type="ECO:0000259" key="2">
    <source>
        <dbReference type="Pfam" id="PF01370"/>
    </source>
</evidence>
<feature type="region of interest" description="Disordered" evidence="1">
    <location>
        <begin position="284"/>
        <end position="305"/>
    </location>
</feature>
<dbReference type="InterPro" id="IPR001509">
    <property type="entry name" value="Epimerase_deHydtase"/>
</dbReference>
<dbReference type="Gene3D" id="3.40.50.720">
    <property type="entry name" value="NAD(P)-binding Rossmann-like Domain"/>
    <property type="match status" value="1"/>
</dbReference>
<dbReference type="InterPro" id="IPR036291">
    <property type="entry name" value="NAD(P)-bd_dom_sf"/>
</dbReference>
<feature type="domain" description="NAD-dependent epimerase/dehydratase" evidence="2">
    <location>
        <begin position="3"/>
        <end position="224"/>
    </location>
</feature>
<proteinExistence type="predicted"/>